<dbReference type="AlphaFoldDB" id="A0A364KSC7"/>
<name>A0A364KSC7_TALAM</name>
<dbReference type="OrthoDB" id="4222480at2759"/>
<gene>
    <name evidence="5" type="ORF">BHQ10_002474</name>
</gene>
<protein>
    <recommendedName>
        <fullName evidence="4">CENP-V/GFA domain-containing protein</fullName>
    </recommendedName>
</protein>
<evidence type="ECO:0000259" key="4">
    <source>
        <dbReference type="PROSITE" id="PS51891"/>
    </source>
</evidence>
<dbReference type="EMBL" id="MIKG01000003">
    <property type="protein sequence ID" value="RAO66462.1"/>
    <property type="molecule type" value="Genomic_DNA"/>
</dbReference>
<dbReference type="SUPFAM" id="SSF48403">
    <property type="entry name" value="Ankyrin repeat"/>
    <property type="match status" value="1"/>
</dbReference>
<evidence type="ECO:0000313" key="6">
    <source>
        <dbReference type="Proteomes" id="UP000249363"/>
    </source>
</evidence>
<dbReference type="InterPro" id="IPR011057">
    <property type="entry name" value="Mss4-like_sf"/>
</dbReference>
<organism evidence="5 6">
    <name type="scientific">Talaromyces amestolkiae</name>
    <dbReference type="NCBI Taxonomy" id="1196081"/>
    <lineage>
        <taxon>Eukaryota</taxon>
        <taxon>Fungi</taxon>
        <taxon>Dikarya</taxon>
        <taxon>Ascomycota</taxon>
        <taxon>Pezizomycotina</taxon>
        <taxon>Eurotiomycetes</taxon>
        <taxon>Eurotiomycetidae</taxon>
        <taxon>Eurotiales</taxon>
        <taxon>Trichocomaceae</taxon>
        <taxon>Talaromyces</taxon>
        <taxon>Talaromyces sect. Talaromyces</taxon>
    </lineage>
</organism>
<keyword evidence="2" id="KW-0479">Metal-binding</keyword>
<dbReference type="InterPro" id="IPR006913">
    <property type="entry name" value="CENP-V/GFA"/>
</dbReference>
<comment type="similarity">
    <text evidence="1">Belongs to the Gfa family.</text>
</comment>
<dbReference type="GeneID" id="63791691"/>
<dbReference type="Gene3D" id="1.25.40.20">
    <property type="entry name" value="Ankyrin repeat-containing domain"/>
    <property type="match status" value="1"/>
</dbReference>
<dbReference type="InterPro" id="IPR052355">
    <property type="entry name" value="CENP-V-like"/>
</dbReference>
<dbReference type="Gene3D" id="3.80.10.10">
    <property type="entry name" value="Ribonuclease Inhibitor"/>
    <property type="match status" value="1"/>
</dbReference>
<evidence type="ECO:0000256" key="2">
    <source>
        <dbReference type="ARBA" id="ARBA00022723"/>
    </source>
</evidence>
<dbReference type="GO" id="GO:0016846">
    <property type="term" value="F:carbon-sulfur lyase activity"/>
    <property type="evidence" value="ECO:0007669"/>
    <property type="project" value="InterPro"/>
</dbReference>
<accession>A0A364KSC7</accession>
<keyword evidence="6" id="KW-1185">Reference proteome</keyword>
<dbReference type="PROSITE" id="PS51891">
    <property type="entry name" value="CENP_V_GFA"/>
    <property type="match status" value="1"/>
</dbReference>
<dbReference type="Pfam" id="PF04828">
    <property type="entry name" value="GFA"/>
    <property type="match status" value="1"/>
</dbReference>
<dbReference type="GO" id="GO:0046872">
    <property type="term" value="F:metal ion binding"/>
    <property type="evidence" value="ECO:0007669"/>
    <property type="project" value="UniProtKB-KW"/>
</dbReference>
<comment type="caution">
    <text evidence="5">The sequence shown here is derived from an EMBL/GenBank/DDBJ whole genome shotgun (WGS) entry which is preliminary data.</text>
</comment>
<evidence type="ECO:0000256" key="3">
    <source>
        <dbReference type="ARBA" id="ARBA00022833"/>
    </source>
</evidence>
<dbReference type="InterPro" id="IPR032675">
    <property type="entry name" value="LRR_dom_sf"/>
</dbReference>
<evidence type="ECO:0000313" key="5">
    <source>
        <dbReference type="EMBL" id="RAO66462.1"/>
    </source>
</evidence>
<reference evidence="5 6" key="1">
    <citation type="journal article" date="2017" name="Biotechnol. Biofuels">
        <title>Differential beta-glucosidase expression as a function of carbon source availability in Talaromyces amestolkiae: a genomic and proteomic approach.</title>
        <authorList>
            <person name="de Eugenio L.I."/>
            <person name="Mendez-Liter J.A."/>
            <person name="Nieto-Dominguez M."/>
            <person name="Alonso L."/>
            <person name="Gil-Munoz J."/>
            <person name="Barriuso J."/>
            <person name="Prieto A."/>
            <person name="Martinez M.J."/>
        </authorList>
    </citation>
    <scope>NUCLEOTIDE SEQUENCE [LARGE SCALE GENOMIC DNA]</scope>
    <source>
        <strain evidence="5 6">CIB</strain>
    </source>
</reference>
<dbReference type="PANTHER" id="PTHR28620">
    <property type="entry name" value="CENTROMERE PROTEIN V"/>
    <property type="match status" value="1"/>
</dbReference>
<keyword evidence="3" id="KW-0862">Zinc</keyword>
<proteinExistence type="inferred from homology"/>
<dbReference type="InterPro" id="IPR036770">
    <property type="entry name" value="Ankyrin_rpt-contain_sf"/>
</dbReference>
<dbReference type="STRING" id="1196081.A0A364KSC7"/>
<dbReference type="RefSeq" id="XP_040730979.1">
    <property type="nucleotide sequence ID" value="XM_040874624.1"/>
</dbReference>
<dbReference type="Gene3D" id="2.170.150.70">
    <property type="match status" value="1"/>
</dbReference>
<dbReference type="SUPFAM" id="SSF51316">
    <property type="entry name" value="Mss4-like"/>
    <property type="match status" value="1"/>
</dbReference>
<dbReference type="Proteomes" id="UP000249363">
    <property type="component" value="Unassembled WGS sequence"/>
</dbReference>
<dbReference type="PANTHER" id="PTHR28620:SF1">
    <property type="entry name" value="CENP-V_GFA DOMAIN-CONTAINING PROTEIN"/>
    <property type="match status" value="1"/>
</dbReference>
<evidence type="ECO:0000256" key="1">
    <source>
        <dbReference type="ARBA" id="ARBA00005495"/>
    </source>
</evidence>
<feature type="domain" description="CENP-V/GFA" evidence="4">
    <location>
        <begin position="600"/>
        <end position="734"/>
    </location>
</feature>
<sequence>MAATNPCKDCLKREEAAQARQKIQEILIAFPLFSEPSGEQQSLQEIVQILPNLEAVRFSLPSNSFLETFRGELDGLESLVLRHKSGFWGDEETLCAFDATAEELRQNYTSFIAALPPLHELSISGMGRPLNMTPILETHGASLEKLSIHEFEHDCRYETGNATWVRSVLSVSEVEQIVLSAPNLKELTLDVYRSSNKWPTSMLKTLSKFPHLARLTMNFNLEDPSTSKYAELCLVNEQARDEYCTIHGLMEPQLNYTTASEIFHTIRQYQADTKLRHVTISAGDFGRRSPILDINGERLYDQEYESILHAIVRCNDVANLNCYIKQRPLDGIAPCDSYPYDPIYVAAQSGSTDSLRVLLDLYEAEYLQIYASNKNGSELSLLNAACANGELETVRFLLDRDPPLGTAYAGDRDGGQALVYAGMSLEVPRAFDNERDNDTSKGDFNQCIAESEDMLRLLLDRGACVRNAIDIISLNHGHKEELRKLPQSQQPIVTVLGQAVSRASHELISRLIAEGADVHQRQAIESNRVFCIMDITALHIGSGYWNAAGIKALFDNCGGEFPLVSLFMTTHPSDPKSLLPATMPANPEAHPDQEQHIPLYRGSCHCGFVSYEARINFKEPTAEEPDYVLCKCNCSYCHKAGLLIANPLEESFRLLTPVESGDEKLSLPVYKFGSGAVSHPFCPRCGVTCYYYGSYKTDEGKIISFTRVNVHTIDGRVDGTQMESLKEIKTKYWDGKTNGWDKGASEEPWDGGVW</sequence>